<accession>A0A402CWG1</accession>
<dbReference type="Proteomes" id="UP000287394">
    <property type="component" value="Chromosome"/>
</dbReference>
<keyword evidence="2" id="KW-1185">Reference proteome</keyword>
<name>A0A402CWG1_9BACT</name>
<dbReference type="EMBL" id="AP025739">
    <property type="protein sequence ID" value="BDI34150.1"/>
    <property type="molecule type" value="Genomic_DNA"/>
</dbReference>
<gene>
    <name evidence="1" type="ORF">CCAX7_62010</name>
</gene>
<evidence type="ECO:0000313" key="2">
    <source>
        <dbReference type="Proteomes" id="UP000287394"/>
    </source>
</evidence>
<dbReference type="AlphaFoldDB" id="A0A402CWG1"/>
<proteinExistence type="predicted"/>
<evidence type="ECO:0000313" key="1">
    <source>
        <dbReference type="EMBL" id="BDI34150.1"/>
    </source>
</evidence>
<dbReference type="OrthoDB" id="5522207at2"/>
<dbReference type="KEGG" id="ccot:CCAX7_62010"/>
<reference evidence="1 2" key="1">
    <citation type="journal article" date="2019" name="Int. J. Syst. Evol. Microbiol.">
        <title>Capsulimonas corticalis gen. nov., sp. nov., an aerobic capsulated bacterium, of a novel bacterial order, Capsulimonadales ord. nov., of the class Armatimonadia of the phylum Armatimonadetes.</title>
        <authorList>
            <person name="Li J."/>
            <person name="Kudo C."/>
            <person name="Tonouchi A."/>
        </authorList>
    </citation>
    <scope>NUCLEOTIDE SEQUENCE [LARGE SCALE GENOMIC DNA]</scope>
    <source>
        <strain evidence="1 2">AX-7</strain>
    </source>
</reference>
<protein>
    <submittedName>
        <fullName evidence="1">Uncharacterized protein</fullName>
    </submittedName>
</protein>
<organism evidence="1 2">
    <name type="scientific">Capsulimonas corticalis</name>
    <dbReference type="NCBI Taxonomy" id="2219043"/>
    <lineage>
        <taxon>Bacteria</taxon>
        <taxon>Bacillati</taxon>
        <taxon>Armatimonadota</taxon>
        <taxon>Armatimonadia</taxon>
        <taxon>Capsulimonadales</taxon>
        <taxon>Capsulimonadaceae</taxon>
        <taxon>Capsulimonas</taxon>
    </lineage>
</organism>
<sequence>MDNPTPFPLGQVVATPGALQALERAEQSPEELLERHRRCDWGEADAENWAANDSAARKGLRLLSSYRLAGGAALWIITEADRSVTTLLLPSEY</sequence>